<evidence type="ECO:0000259" key="1">
    <source>
        <dbReference type="Pfam" id="PF13088"/>
    </source>
</evidence>
<feature type="domain" description="Sialidase" evidence="1">
    <location>
        <begin position="83"/>
        <end position="351"/>
    </location>
</feature>
<dbReference type="Pfam" id="PF13088">
    <property type="entry name" value="BNR_2"/>
    <property type="match status" value="1"/>
</dbReference>
<dbReference type="EMBL" id="JAANYN010000018">
    <property type="protein sequence ID" value="NHE59865.1"/>
    <property type="molecule type" value="Genomic_DNA"/>
</dbReference>
<dbReference type="CDD" id="cd15482">
    <property type="entry name" value="Sialidase_non-viral"/>
    <property type="match status" value="1"/>
</dbReference>
<dbReference type="InterPro" id="IPR036278">
    <property type="entry name" value="Sialidase_sf"/>
</dbReference>
<dbReference type="PANTHER" id="PTHR43752">
    <property type="entry name" value="BNR/ASP-BOX REPEAT FAMILY PROTEIN"/>
    <property type="match status" value="1"/>
</dbReference>
<comment type="caution">
    <text evidence="2">The sequence shown here is derived from an EMBL/GenBank/DDBJ whole genome shotgun (WGS) entry which is preliminary data.</text>
</comment>
<protein>
    <submittedName>
        <fullName evidence="2">Exo-alpha-sialidase</fullName>
    </submittedName>
</protein>
<dbReference type="SUPFAM" id="SSF50939">
    <property type="entry name" value="Sialidases"/>
    <property type="match status" value="1"/>
</dbReference>
<name>A0ABX0HDA1_9BACT</name>
<evidence type="ECO:0000313" key="2">
    <source>
        <dbReference type="EMBL" id="NHE59865.1"/>
    </source>
</evidence>
<organism evidence="2 3">
    <name type="scientific">Cyclobacterium plantarum</name>
    <dbReference type="NCBI Taxonomy" id="2716263"/>
    <lineage>
        <taxon>Bacteria</taxon>
        <taxon>Pseudomonadati</taxon>
        <taxon>Bacteroidota</taxon>
        <taxon>Cytophagia</taxon>
        <taxon>Cytophagales</taxon>
        <taxon>Cyclobacteriaceae</taxon>
        <taxon>Cyclobacterium</taxon>
    </lineage>
</organism>
<keyword evidence="3" id="KW-1185">Reference proteome</keyword>
<evidence type="ECO:0000313" key="3">
    <source>
        <dbReference type="Proteomes" id="UP000649799"/>
    </source>
</evidence>
<dbReference type="PANTHER" id="PTHR43752:SF2">
    <property type="entry name" value="BNR_ASP-BOX REPEAT FAMILY PROTEIN"/>
    <property type="match status" value="1"/>
</dbReference>
<dbReference type="Proteomes" id="UP000649799">
    <property type="component" value="Unassembled WGS sequence"/>
</dbReference>
<gene>
    <name evidence="2" type="ORF">G9Q97_23935</name>
</gene>
<accession>A0ABX0HDA1</accession>
<reference evidence="2 3" key="1">
    <citation type="submission" date="2020-03" db="EMBL/GenBank/DDBJ databases">
        <title>Cyclobacterium plantarum sp. nov., a marine bacterium isolated from a coastal-marine wetland.</title>
        <authorList>
            <person name="Sanchez-Porro C."/>
            <person name="Ventosa A."/>
            <person name="Amoozegar M."/>
        </authorList>
    </citation>
    <scope>NUCLEOTIDE SEQUENCE [LARGE SCALE GENOMIC DNA]</scope>
    <source>
        <strain evidence="2 3">GBPx2</strain>
    </source>
</reference>
<dbReference type="Gene3D" id="2.120.10.10">
    <property type="match status" value="1"/>
</dbReference>
<dbReference type="InterPro" id="IPR011040">
    <property type="entry name" value="Sialidase"/>
</dbReference>
<proteinExistence type="predicted"/>
<sequence length="387" mass="43457">MLFNKLHNGAKAIAVLKKKNRLFVFIGFFLINIVSQSLAQELLNPSQIVLQIGKEGANPRNSEGSFIQLKDGRILFAYSKFEGGSGDHASAFIAGRYSSDGGNTWTDEDEVIVSNEGGMNVMSVSFLRLQNGSIALFYARKNSLDDCTPYTRISHDEARTWSAPVRVINDREGYFVLNNDRVIQLPGGRLLVPVSLHKIAGKDFSMRGRIYCYYSDDNGRTWQGTMELPNPKEVVLQEPGLVLLKNGAIRMWLRTDRGVQYLSESYDKGFTWEEVYPSDIASPRSPASLKRIPKTGDLLLIWNNNDGSIEDKASFRTPLTAAVSKDEGKSWIHIKTLENDPDGFFCYTAISFLDDKVLLGYMAANRLGLKEKIPLVLRKISLKEFYD</sequence>